<evidence type="ECO:0000313" key="2">
    <source>
        <dbReference type="Proteomes" id="UP001172159"/>
    </source>
</evidence>
<accession>A0AA40BM08</accession>
<protein>
    <submittedName>
        <fullName evidence="1">Uncharacterized protein</fullName>
    </submittedName>
</protein>
<keyword evidence="2" id="KW-1185">Reference proteome</keyword>
<dbReference type="AlphaFoldDB" id="A0AA40BM08"/>
<dbReference type="EMBL" id="JAUKTV010000006">
    <property type="protein sequence ID" value="KAK0736719.1"/>
    <property type="molecule type" value="Genomic_DNA"/>
</dbReference>
<name>A0AA40BM08_9PEZI</name>
<sequence>MCVKFRGLCQESRRSPIFPGLVLKSLRLWSASLHPGRITHSIAELSVLKIAQRFYILSMATRSGAPPALYRRIGATSHISVIDEVTLTTRPRHNLHRSGSVPGHLIILVLKKWDKENSYSFLWEWAVIQVKRFVARTRRLSPGPNSARLTSPSKWSQKNWPSGNTYPPCLGRIREPGLSPGALQGRVSRFDRNPVFGFEMLMQGVYDKFLLALEVKVFSQGRWIQTGDCLTLDLGAQQFWVVRPDSPLPVE</sequence>
<dbReference type="Proteomes" id="UP001172159">
    <property type="component" value="Unassembled WGS sequence"/>
</dbReference>
<reference evidence="1" key="1">
    <citation type="submission" date="2023-06" db="EMBL/GenBank/DDBJ databases">
        <title>Genome-scale phylogeny and comparative genomics of the fungal order Sordariales.</title>
        <authorList>
            <consortium name="Lawrence Berkeley National Laboratory"/>
            <person name="Hensen N."/>
            <person name="Bonometti L."/>
            <person name="Westerberg I."/>
            <person name="Brannstrom I.O."/>
            <person name="Guillou S."/>
            <person name="Cros-Aarteil S."/>
            <person name="Calhoun S."/>
            <person name="Haridas S."/>
            <person name="Kuo A."/>
            <person name="Mondo S."/>
            <person name="Pangilinan J."/>
            <person name="Riley R."/>
            <person name="Labutti K."/>
            <person name="Andreopoulos B."/>
            <person name="Lipzen A."/>
            <person name="Chen C."/>
            <person name="Yanf M."/>
            <person name="Daum C."/>
            <person name="Ng V."/>
            <person name="Clum A."/>
            <person name="Steindorff A."/>
            <person name="Ohm R."/>
            <person name="Martin F."/>
            <person name="Silar P."/>
            <person name="Natvig D."/>
            <person name="Lalanne C."/>
            <person name="Gautier V."/>
            <person name="Ament-Velasquez S.L."/>
            <person name="Kruys A."/>
            <person name="Hutchinson M.I."/>
            <person name="Powell A.J."/>
            <person name="Barry K."/>
            <person name="Miller A.N."/>
            <person name="Grigoriev I.V."/>
            <person name="Debuchy R."/>
            <person name="Gladieux P."/>
            <person name="Thoren M.H."/>
            <person name="Johannesson H."/>
        </authorList>
    </citation>
    <scope>NUCLEOTIDE SEQUENCE</scope>
    <source>
        <strain evidence="1">CBS 540.89</strain>
    </source>
</reference>
<comment type="caution">
    <text evidence="1">The sequence shown here is derived from an EMBL/GenBank/DDBJ whole genome shotgun (WGS) entry which is preliminary data.</text>
</comment>
<gene>
    <name evidence="1" type="ORF">B0T21DRAFT_348744</name>
</gene>
<organism evidence="1 2">
    <name type="scientific">Apiosordaria backusii</name>
    <dbReference type="NCBI Taxonomy" id="314023"/>
    <lineage>
        <taxon>Eukaryota</taxon>
        <taxon>Fungi</taxon>
        <taxon>Dikarya</taxon>
        <taxon>Ascomycota</taxon>
        <taxon>Pezizomycotina</taxon>
        <taxon>Sordariomycetes</taxon>
        <taxon>Sordariomycetidae</taxon>
        <taxon>Sordariales</taxon>
        <taxon>Lasiosphaeriaceae</taxon>
        <taxon>Apiosordaria</taxon>
    </lineage>
</organism>
<evidence type="ECO:0000313" key="1">
    <source>
        <dbReference type="EMBL" id="KAK0736719.1"/>
    </source>
</evidence>
<proteinExistence type="predicted"/>